<sequence>MTGRALKEDLRAFGGSKPSLTLTGTTASSTEIPVKTNLSTALSHQPICSWKEARSFDQRVVSATSEKLSIYVLKESSFVVDILRLG</sequence>
<protein>
    <submittedName>
        <fullName evidence="1">Uncharacterized protein</fullName>
    </submittedName>
</protein>
<dbReference type="Proteomes" id="UP000186955">
    <property type="component" value="Unassembled WGS sequence"/>
</dbReference>
<dbReference type="AlphaFoldDB" id="A0A1Q5UMA4"/>
<gene>
    <name evidence="1" type="ORF">PENSUB_817</name>
</gene>
<accession>A0A1Q5UMA4</accession>
<evidence type="ECO:0000313" key="1">
    <source>
        <dbReference type="EMBL" id="OKP13626.1"/>
    </source>
</evidence>
<proteinExistence type="predicted"/>
<keyword evidence="2" id="KW-1185">Reference proteome</keyword>
<organism evidence="1 2">
    <name type="scientific">Penicillium subrubescens</name>
    <dbReference type="NCBI Taxonomy" id="1316194"/>
    <lineage>
        <taxon>Eukaryota</taxon>
        <taxon>Fungi</taxon>
        <taxon>Dikarya</taxon>
        <taxon>Ascomycota</taxon>
        <taxon>Pezizomycotina</taxon>
        <taxon>Eurotiomycetes</taxon>
        <taxon>Eurotiomycetidae</taxon>
        <taxon>Eurotiales</taxon>
        <taxon>Aspergillaceae</taxon>
        <taxon>Penicillium</taxon>
    </lineage>
</organism>
<name>A0A1Q5UMA4_9EURO</name>
<comment type="caution">
    <text evidence="1">The sequence shown here is derived from an EMBL/GenBank/DDBJ whole genome shotgun (WGS) entry which is preliminary data.</text>
</comment>
<evidence type="ECO:0000313" key="2">
    <source>
        <dbReference type="Proteomes" id="UP000186955"/>
    </source>
</evidence>
<dbReference type="EMBL" id="MNBE01000128">
    <property type="protein sequence ID" value="OKP13626.1"/>
    <property type="molecule type" value="Genomic_DNA"/>
</dbReference>
<reference evidence="1 2" key="1">
    <citation type="submission" date="2016-10" db="EMBL/GenBank/DDBJ databases">
        <title>Genome sequence of the ascomycete fungus Penicillium subrubescens.</title>
        <authorList>
            <person name="De Vries R.P."/>
            <person name="Peng M."/>
            <person name="Dilokpimol A."/>
            <person name="Hilden K."/>
            <person name="Makela M.R."/>
            <person name="Grigoriev I."/>
            <person name="Riley R."/>
            <person name="Granchi Z."/>
        </authorList>
    </citation>
    <scope>NUCLEOTIDE SEQUENCE [LARGE SCALE GENOMIC DNA]</scope>
    <source>
        <strain evidence="1 2">CBS 132785</strain>
    </source>
</reference>